<organism evidence="11 12">
    <name type="scientific">Mesoterricola sediminis</name>
    <dbReference type="NCBI Taxonomy" id="2927980"/>
    <lineage>
        <taxon>Bacteria</taxon>
        <taxon>Pseudomonadati</taxon>
        <taxon>Acidobacteriota</taxon>
        <taxon>Holophagae</taxon>
        <taxon>Holophagales</taxon>
        <taxon>Holophagaceae</taxon>
        <taxon>Mesoterricola</taxon>
    </lineage>
</organism>
<feature type="binding site" evidence="9">
    <location>
        <begin position="119"/>
        <end position="121"/>
    </location>
    <ligand>
        <name>GTP</name>
        <dbReference type="ChEBI" id="CHEBI:37565"/>
    </ligand>
</feature>
<feature type="binding site" evidence="9">
    <location>
        <position position="141"/>
    </location>
    <ligand>
        <name>GTP</name>
        <dbReference type="ChEBI" id="CHEBI:37565"/>
    </ligand>
</feature>
<dbReference type="GO" id="GO:0003935">
    <property type="term" value="F:GTP cyclohydrolase II activity"/>
    <property type="evidence" value="ECO:0007669"/>
    <property type="project" value="UniProtKB-UniRule"/>
</dbReference>
<feature type="binding site" evidence="9">
    <location>
        <position position="95"/>
    </location>
    <ligand>
        <name>Zn(2+)</name>
        <dbReference type="ChEBI" id="CHEBI:29105"/>
        <note>catalytic</note>
    </ligand>
</feature>
<dbReference type="Gene3D" id="3.40.50.10990">
    <property type="entry name" value="GTP cyclohydrolase II"/>
    <property type="match status" value="1"/>
</dbReference>
<dbReference type="NCBIfam" id="NF001591">
    <property type="entry name" value="PRK00393.1"/>
    <property type="match status" value="1"/>
</dbReference>
<dbReference type="HAMAP" id="MF_00179">
    <property type="entry name" value="RibA"/>
    <property type="match status" value="1"/>
</dbReference>
<dbReference type="GO" id="GO:0009231">
    <property type="term" value="P:riboflavin biosynthetic process"/>
    <property type="evidence" value="ECO:0007669"/>
    <property type="project" value="UniProtKB-UniRule"/>
</dbReference>
<feature type="binding site" evidence="9">
    <location>
        <position position="181"/>
    </location>
    <ligand>
        <name>GTP</name>
        <dbReference type="ChEBI" id="CHEBI:37565"/>
    </ligand>
</feature>
<comment type="cofactor">
    <cofactor evidence="9">
        <name>Zn(2+)</name>
        <dbReference type="ChEBI" id="CHEBI:29105"/>
    </cofactor>
    <text evidence="9">Binds 1 zinc ion per subunit.</text>
</comment>
<dbReference type="GO" id="GO:0005829">
    <property type="term" value="C:cytosol"/>
    <property type="evidence" value="ECO:0007669"/>
    <property type="project" value="TreeGrafter"/>
</dbReference>
<dbReference type="SUPFAM" id="SSF142695">
    <property type="entry name" value="RibA-like"/>
    <property type="match status" value="1"/>
</dbReference>
<dbReference type="PANTHER" id="PTHR21327">
    <property type="entry name" value="GTP CYCLOHYDROLASE II-RELATED"/>
    <property type="match status" value="1"/>
</dbReference>
<feature type="active site" description="Nucleophile" evidence="9">
    <location>
        <position position="155"/>
    </location>
</feature>
<feature type="binding site" evidence="9">
    <location>
        <begin position="77"/>
        <end position="81"/>
    </location>
    <ligand>
        <name>GTP</name>
        <dbReference type="ChEBI" id="CHEBI:37565"/>
    </ligand>
</feature>
<comment type="pathway">
    <text evidence="1 9">Cofactor biosynthesis; riboflavin biosynthesis; 5-amino-6-(D-ribitylamino)uracil from GTP: step 1/4.</text>
</comment>
<dbReference type="CDD" id="cd00641">
    <property type="entry name" value="GTP_cyclohydro2"/>
    <property type="match status" value="1"/>
</dbReference>
<reference evidence="11" key="1">
    <citation type="journal article" date="2023" name="Int. J. Syst. Evol. Microbiol.">
        <title>Mesoterricola silvestris gen. nov., sp. nov., Mesoterricola sediminis sp. nov., Geothrix oryzae sp. nov., Geothrix edaphica sp. nov., Geothrix rubra sp. nov., and Geothrix limicola sp. nov., six novel members of Acidobacteriota isolated from soils.</title>
        <authorList>
            <person name="Itoh H."/>
            <person name="Sugisawa Y."/>
            <person name="Mise K."/>
            <person name="Xu Z."/>
            <person name="Kuniyasu M."/>
            <person name="Ushijima N."/>
            <person name="Kawano K."/>
            <person name="Kobayashi E."/>
            <person name="Shiratori Y."/>
            <person name="Masuda Y."/>
            <person name="Senoo K."/>
        </authorList>
    </citation>
    <scope>NUCLEOTIDE SEQUENCE</scope>
    <source>
        <strain evidence="11">W786</strain>
    </source>
</reference>
<dbReference type="EC" id="3.5.4.25" evidence="9"/>
<evidence type="ECO:0000313" key="11">
    <source>
        <dbReference type="EMBL" id="BDU77638.1"/>
    </source>
</evidence>
<keyword evidence="4 9" id="KW-0547">Nucleotide-binding</keyword>
<dbReference type="Proteomes" id="UP001228113">
    <property type="component" value="Chromosome"/>
</dbReference>
<evidence type="ECO:0000256" key="6">
    <source>
        <dbReference type="ARBA" id="ARBA00022833"/>
    </source>
</evidence>
<feature type="active site" description="Proton acceptor" evidence="9">
    <location>
        <position position="153"/>
    </location>
</feature>
<feature type="binding site" evidence="9">
    <location>
        <position position="176"/>
    </location>
    <ligand>
        <name>GTP</name>
        <dbReference type="ChEBI" id="CHEBI:37565"/>
    </ligand>
</feature>
<feature type="binding site" evidence="9">
    <location>
        <position position="93"/>
    </location>
    <ligand>
        <name>Zn(2+)</name>
        <dbReference type="ChEBI" id="CHEBI:29105"/>
        <note>catalytic</note>
    </ligand>
</feature>
<keyword evidence="3 9" id="KW-0479">Metal-binding</keyword>
<dbReference type="EMBL" id="AP027081">
    <property type="protein sequence ID" value="BDU77638.1"/>
    <property type="molecule type" value="Genomic_DNA"/>
</dbReference>
<keyword evidence="5 9" id="KW-0378">Hydrolase</keyword>
<keyword evidence="2 9" id="KW-0686">Riboflavin biosynthesis</keyword>
<comment type="catalytic activity">
    <reaction evidence="8 9">
        <text>GTP + 4 H2O = 2,5-diamino-6-hydroxy-4-(5-phosphoribosylamino)-pyrimidine + formate + 2 phosphate + 3 H(+)</text>
        <dbReference type="Rhea" id="RHEA:23704"/>
        <dbReference type="ChEBI" id="CHEBI:15377"/>
        <dbReference type="ChEBI" id="CHEBI:15378"/>
        <dbReference type="ChEBI" id="CHEBI:15740"/>
        <dbReference type="ChEBI" id="CHEBI:37565"/>
        <dbReference type="ChEBI" id="CHEBI:43474"/>
        <dbReference type="ChEBI" id="CHEBI:58614"/>
        <dbReference type="EC" id="3.5.4.25"/>
    </reaction>
</comment>
<keyword evidence="12" id="KW-1185">Reference proteome</keyword>
<accession>A0AA48H814</accession>
<keyword evidence="6 9" id="KW-0862">Zinc</keyword>
<dbReference type="RefSeq" id="WP_243332769.1">
    <property type="nucleotide sequence ID" value="NZ_AP027081.1"/>
</dbReference>
<evidence type="ECO:0000256" key="3">
    <source>
        <dbReference type="ARBA" id="ARBA00022723"/>
    </source>
</evidence>
<comment type="similarity">
    <text evidence="9">Belongs to the GTP cyclohydrolase II family.</text>
</comment>
<evidence type="ECO:0000256" key="2">
    <source>
        <dbReference type="ARBA" id="ARBA00022619"/>
    </source>
</evidence>
<evidence type="ECO:0000256" key="1">
    <source>
        <dbReference type="ARBA" id="ARBA00004853"/>
    </source>
</evidence>
<dbReference type="NCBIfam" id="TIGR00505">
    <property type="entry name" value="ribA"/>
    <property type="match status" value="1"/>
</dbReference>
<feature type="binding site" evidence="9">
    <location>
        <position position="98"/>
    </location>
    <ligand>
        <name>GTP</name>
        <dbReference type="ChEBI" id="CHEBI:37565"/>
    </ligand>
</feature>
<protein>
    <recommendedName>
        <fullName evidence="9">GTP cyclohydrolase-2</fullName>
        <ecNumber evidence="9">3.5.4.25</ecNumber>
    </recommendedName>
    <alternativeName>
        <fullName evidence="9">GTP cyclohydrolase II</fullName>
    </alternativeName>
</protein>
<evidence type="ECO:0000256" key="4">
    <source>
        <dbReference type="ARBA" id="ARBA00022741"/>
    </source>
</evidence>
<evidence type="ECO:0000256" key="8">
    <source>
        <dbReference type="ARBA" id="ARBA00049295"/>
    </source>
</evidence>
<dbReference type="KEGG" id="msea:METESE_25960"/>
<dbReference type="GO" id="GO:0008686">
    <property type="term" value="F:3,4-dihydroxy-2-butanone-4-phosphate synthase activity"/>
    <property type="evidence" value="ECO:0007669"/>
    <property type="project" value="TreeGrafter"/>
</dbReference>
<sequence length="228" mass="25336">MAPKDSSSAPNLGLPPDSPLEVVTKFEAESVPFVAKANVPSIFGKYVVYGFLEKLTGKEHLAIVSGDIDARKRVNVRIHSECWTGDVLGSLKCDCRAQLEAALRHIGEHGGIVLYLRQEGRGIGLLNKLKAYALQEQGFDTVEANHELGFQDDLRTYESAVEMLRFFGVHKVRLLTNNPRKINALEEAGIHVQREAHQLAANPYNLRYLKTKASKSGHMLDFKEDPSL</sequence>
<comment type="function">
    <text evidence="9">Catalyzes the conversion of GTP to 2,5-diamino-6-ribosylamino-4(3H)-pyrimidinone 5'-phosphate (DARP), formate and pyrophosphate.</text>
</comment>
<proteinExistence type="inferred from homology"/>
<dbReference type="InterPro" id="IPR032677">
    <property type="entry name" value="GTP_cyclohydro_II"/>
</dbReference>
<feature type="binding site" evidence="9">
    <location>
        <position position="82"/>
    </location>
    <ligand>
        <name>Zn(2+)</name>
        <dbReference type="ChEBI" id="CHEBI:29105"/>
        <note>catalytic</note>
    </ligand>
</feature>
<evidence type="ECO:0000259" key="10">
    <source>
        <dbReference type="Pfam" id="PF00925"/>
    </source>
</evidence>
<dbReference type="FunFam" id="3.40.50.10990:FF:000002">
    <property type="entry name" value="GTP cyclohydrolase-2"/>
    <property type="match status" value="1"/>
</dbReference>
<gene>
    <name evidence="9" type="primary">ribA</name>
    <name evidence="11" type="ORF">METESE_25960</name>
</gene>
<evidence type="ECO:0000256" key="5">
    <source>
        <dbReference type="ARBA" id="ARBA00022801"/>
    </source>
</evidence>
<dbReference type="InterPro" id="IPR000926">
    <property type="entry name" value="RibA"/>
</dbReference>
<dbReference type="PANTHER" id="PTHR21327:SF18">
    <property type="entry name" value="3,4-DIHYDROXY-2-BUTANONE 4-PHOSPHATE SYNTHASE"/>
    <property type="match status" value="1"/>
</dbReference>
<feature type="domain" description="GTP cyclohydrolase II" evidence="10">
    <location>
        <begin position="35"/>
        <end position="194"/>
    </location>
</feature>
<evidence type="ECO:0000256" key="7">
    <source>
        <dbReference type="ARBA" id="ARBA00023134"/>
    </source>
</evidence>
<dbReference type="AlphaFoldDB" id="A0AA48H814"/>
<keyword evidence="7 9" id="KW-0342">GTP-binding</keyword>
<dbReference type="GO" id="GO:0005525">
    <property type="term" value="F:GTP binding"/>
    <property type="evidence" value="ECO:0007669"/>
    <property type="project" value="UniProtKB-KW"/>
</dbReference>
<evidence type="ECO:0000256" key="9">
    <source>
        <dbReference type="HAMAP-Rule" id="MF_00179"/>
    </source>
</evidence>
<dbReference type="GO" id="GO:0008270">
    <property type="term" value="F:zinc ion binding"/>
    <property type="evidence" value="ECO:0007669"/>
    <property type="project" value="UniProtKB-UniRule"/>
</dbReference>
<dbReference type="InterPro" id="IPR036144">
    <property type="entry name" value="RibA-like_sf"/>
</dbReference>
<name>A0AA48H814_9BACT</name>
<dbReference type="Pfam" id="PF00925">
    <property type="entry name" value="GTP_cyclohydro2"/>
    <property type="match status" value="1"/>
</dbReference>
<evidence type="ECO:0000313" key="12">
    <source>
        <dbReference type="Proteomes" id="UP001228113"/>
    </source>
</evidence>